<feature type="compositionally biased region" description="Polar residues" evidence="1">
    <location>
        <begin position="335"/>
        <end position="347"/>
    </location>
</feature>
<protein>
    <submittedName>
        <fullName evidence="3">Uncharacterized protein</fullName>
    </submittedName>
</protein>
<evidence type="ECO:0000313" key="3">
    <source>
        <dbReference type="EMBL" id="KAJ7018085.1"/>
    </source>
</evidence>
<feature type="compositionally biased region" description="Gly residues" evidence="1">
    <location>
        <begin position="201"/>
        <end position="214"/>
    </location>
</feature>
<keyword evidence="2" id="KW-1133">Transmembrane helix</keyword>
<reference evidence="3" key="1">
    <citation type="submission" date="2023-03" db="EMBL/GenBank/DDBJ databases">
        <title>Massive genome expansion in bonnet fungi (Mycena s.s.) driven by repeated elements and novel gene families across ecological guilds.</title>
        <authorList>
            <consortium name="Lawrence Berkeley National Laboratory"/>
            <person name="Harder C.B."/>
            <person name="Miyauchi S."/>
            <person name="Viragh M."/>
            <person name="Kuo A."/>
            <person name="Thoen E."/>
            <person name="Andreopoulos B."/>
            <person name="Lu D."/>
            <person name="Skrede I."/>
            <person name="Drula E."/>
            <person name="Henrissat B."/>
            <person name="Morin E."/>
            <person name="Kohler A."/>
            <person name="Barry K."/>
            <person name="LaButti K."/>
            <person name="Morin E."/>
            <person name="Salamov A."/>
            <person name="Lipzen A."/>
            <person name="Mereny Z."/>
            <person name="Hegedus B."/>
            <person name="Baldrian P."/>
            <person name="Stursova M."/>
            <person name="Weitz H."/>
            <person name="Taylor A."/>
            <person name="Grigoriev I.V."/>
            <person name="Nagy L.G."/>
            <person name="Martin F."/>
            <person name="Kauserud H."/>
        </authorList>
    </citation>
    <scope>NUCLEOTIDE SEQUENCE</scope>
    <source>
        <strain evidence="3">CBHHK200</strain>
    </source>
</reference>
<feature type="transmembrane region" description="Helical" evidence="2">
    <location>
        <begin position="82"/>
        <end position="100"/>
    </location>
</feature>
<dbReference type="AlphaFoldDB" id="A0AAD6S1B0"/>
<evidence type="ECO:0000256" key="2">
    <source>
        <dbReference type="SAM" id="Phobius"/>
    </source>
</evidence>
<keyword evidence="4" id="KW-1185">Reference proteome</keyword>
<keyword evidence="2" id="KW-0472">Membrane</keyword>
<evidence type="ECO:0000313" key="4">
    <source>
        <dbReference type="Proteomes" id="UP001218188"/>
    </source>
</evidence>
<feature type="region of interest" description="Disordered" evidence="1">
    <location>
        <begin position="132"/>
        <end position="218"/>
    </location>
</feature>
<evidence type="ECO:0000256" key="1">
    <source>
        <dbReference type="SAM" id="MobiDB-lite"/>
    </source>
</evidence>
<organism evidence="3 4">
    <name type="scientific">Mycena alexandri</name>
    <dbReference type="NCBI Taxonomy" id="1745969"/>
    <lineage>
        <taxon>Eukaryota</taxon>
        <taxon>Fungi</taxon>
        <taxon>Dikarya</taxon>
        <taxon>Basidiomycota</taxon>
        <taxon>Agaricomycotina</taxon>
        <taxon>Agaricomycetes</taxon>
        <taxon>Agaricomycetidae</taxon>
        <taxon>Agaricales</taxon>
        <taxon>Marasmiineae</taxon>
        <taxon>Mycenaceae</taxon>
        <taxon>Mycena</taxon>
    </lineage>
</organism>
<accession>A0AAD6S1B0</accession>
<name>A0AAD6S1B0_9AGAR</name>
<feature type="region of interest" description="Disordered" evidence="1">
    <location>
        <begin position="275"/>
        <end position="387"/>
    </location>
</feature>
<dbReference type="EMBL" id="JARJCM010000359">
    <property type="protein sequence ID" value="KAJ7018085.1"/>
    <property type="molecule type" value="Genomic_DNA"/>
</dbReference>
<keyword evidence="2" id="KW-0812">Transmembrane</keyword>
<dbReference type="Proteomes" id="UP001218188">
    <property type="component" value="Unassembled WGS sequence"/>
</dbReference>
<feature type="compositionally biased region" description="Basic and acidic residues" evidence="1">
    <location>
        <begin position="139"/>
        <end position="151"/>
    </location>
</feature>
<proteinExistence type="predicted"/>
<comment type="caution">
    <text evidence="3">The sequence shown here is derived from an EMBL/GenBank/DDBJ whole genome shotgun (WGS) entry which is preliminary data.</text>
</comment>
<feature type="compositionally biased region" description="Basic and acidic residues" evidence="1">
    <location>
        <begin position="351"/>
        <end position="370"/>
    </location>
</feature>
<sequence>MARPPLLKSRCNFASWLRLGKTLRKTSEVFKMQRKKDVAPYLPSLEVQLHEKEKLSRPCSLDLEAKSSGKRLNLKVQMRMRILKIAILPYISWVVLLILAKITGKGWEWARAEGWEWACTLEQRARHWRCERAGGSSEDSTRGVGEVKDDPGAAGVRRSRRERGVGTAALPRTPCALTAPRAAGGAKGLTRGVGEAEHGAEGAGAQRGGSGGPRRSGERAACVADSGCYKDRARVTSSKVHTRWMRVREPLYGDGKRRERGAGAAGHAGAAGMLATPRAAGGGARDLPQRSPRAPRRSRNRATAVSSRDKRSLRPSVAAGSQRKARADVAGGHSKCQNKPTELQESGQEGGRVRREHFERDPAAGIDGKEAQTAGKPTGDVAGSKRY</sequence>
<gene>
    <name evidence="3" type="ORF">C8F04DRAFT_1243485</name>
</gene>